<feature type="domain" description="AMP-dependent synthetase/ligase" evidence="1">
    <location>
        <begin position="10"/>
        <end position="211"/>
    </location>
</feature>
<reference evidence="2" key="1">
    <citation type="submission" date="2018-05" db="EMBL/GenBank/DDBJ databases">
        <authorList>
            <person name="Lanie J.A."/>
            <person name="Ng W.-L."/>
            <person name="Kazmierczak K.M."/>
            <person name="Andrzejewski T.M."/>
            <person name="Davidsen T.M."/>
            <person name="Wayne K.J."/>
            <person name="Tettelin H."/>
            <person name="Glass J.I."/>
            <person name="Rusch D."/>
            <person name="Podicherti R."/>
            <person name="Tsui H.-C.T."/>
            <person name="Winkler M.E."/>
        </authorList>
    </citation>
    <scope>NUCLEOTIDE SEQUENCE</scope>
</reference>
<dbReference type="InterPro" id="IPR042099">
    <property type="entry name" value="ANL_N_sf"/>
</dbReference>
<evidence type="ECO:0000259" key="1">
    <source>
        <dbReference type="Pfam" id="PF00501"/>
    </source>
</evidence>
<feature type="non-terminal residue" evidence="2">
    <location>
        <position position="1"/>
    </location>
</feature>
<gene>
    <name evidence="2" type="ORF">METZ01_LOCUS383322</name>
</gene>
<protein>
    <recommendedName>
        <fullName evidence="1">AMP-dependent synthetase/ligase domain-containing protein</fullName>
    </recommendedName>
</protein>
<dbReference type="PROSITE" id="PS00455">
    <property type="entry name" value="AMP_BINDING"/>
    <property type="match status" value="1"/>
</dbReference>
<dbReference type="InterPro" id="IPR020845">
    <property type="entry name" value="AMP-binding_CS"/>
</dbReference>
<dbReference type="Pfam" id="PF00501">
    <property type="entry name" value="AMP-binding"/>
    <property type="match status" value="1"/>
</dbReference>
<dbReference type="EMBL" id="UINC01142249">
    <property type="protein sequence ID" value="SVD30468.1"/>
    <property type="molecule type" value="Genomic_DNA"/>
</dbReference>
<organism evidence="2">
    <name type="scientific">marine metagenome</name>
    <dbReference type="NCBI Taxonomy" id="408172"/>
    <lineage>
        <taxon>unclassified sequences</taxon>
        <taxon>metagenomes</taxon>
        <taxon>ecological metagenomes</taxon>
    </lineage>
</organism>
<dbReference type="PANTHER" id="PTHR43767:SF1">
    <property type="entry name" value="NONRIBOSOMAL PEPTIDE SYNTHASE PES1 (EUROFUNG)-RELATED"/>
    <property type="match status" value="1"/>
</dbReference>
<dbReference type="Gene3D" id="3.40.50.12780">
    <property type="entry name" value="N-terminal domain of ligase-like"/>
    <property type="match status" value="1"/>
</dbReference>
<dbReference type="InterPro" id="IPR000873">
    <property type="entry name" value="AMP-dep_synth/lig_dom"/>
</dbReference>
<sequence>VNLGKIPTKTARLDPDREALIDIPNKRRITYGELEQRVKRLANGLIDQFNVVKGDRVAVLSKNSIEYMEVYFACARIGLIIQPLNWRLGVQELSRILNDGEPNVLVHADEYTDTVEQLEFKKAGVNKLSYGPESDGSYEKVLTNSTDSEPASSAKVGGDDPVMILYTGGTTGESKGALHTHKSVYIGMMNQTVAERILPTDIYMLTGQMFH</sequence>
<dbReference type="AlphaFoldDB" id="A0A382U9W2"/>
<dbReference type="SUPFAM" id="SSF56801">
    <property type="entry name" value="Acetyl-CoA synthetase-like"/>
    <property type="match status" value="1"/>
</dbReference>
<feature type="non-terminal residue" evidence="2">
    <location>
        <position position="211"/>
    </location>
</feature>
<dbReference type="PANTHER" id="PTHR43767">
    <property type="entry name" value="LONG-CHAIN-FATTY-ACID--COA LIGASE"/>
    <property type="match status" value="1"/>
</dbReference>
<name>A0A382U9W2_9ZZZZ</name>
<dbReference type="InterPro" id="IPR050237">
    <property type="entry name" value="ATP-dep_AMP-bd_enzyme"/>
</dbReference>
<accession>A0A382U9W2</accession>
<proteinExistence type="predicted"/>
<evidence type="ECO:0000313" key="2">
    <source>
        <dbReference type="EMBL" id="SVD30468.1"/>
    </source>
</evidence>